<keyword evidence="2" id="KW-0129">CBS domain</keyword>
<name>Q3SB86_9EURY</name>
<evidence type="ECO:0000313" key="4">
    <source>
        <dbReference type="EMBL" id="AAZ32124.1"/>
    </source>
</evidence>
<dbReference type="SMART" id="SM00116">
    <property type="entry name" value="CBS"/>
    <property type="match status" value="2"/>
</dbReference>
<dbReference type="AlphaFoldDB" id="Q3SB86"/>
<dbReference type="CDD" id="cd04586">
    <property type="entry name" value="CBS_pair_BON_assoc"/>
    <property type="match status" value="1"/>
</dbReference>
<dbReference type="Gene3D" id="3.10.580.10">
    <property type="entry name" value="CBS-domain"/>
    <property type="match status" value="1"/>
</dbReference>
<sequence length="156" mass="17480">MMEVKDVMTKDVVYVHDNEGIAKVIDIMKKRKISGLPVVNNSGKLIGVVTDGDIIRSLDIPDFPTSAVSPPPFDFIERLIKVKMEEWDVERALEMWKSGKVSDVMTKDPASVHMNDDVEKAADIMLEKNVHRLPVVDDDGKLVGIVTRLDLLKALR</sequence>
<evidence type="ECO:0000259" key="3">
    <source>
        <dbReference type="PROSITE" id="PS51371"/>
    </source>
</evidence>
<evidence type="ECO:0000256" key="1">
    <source>
        <dbReference type="ARBA" id="ARBA00022737"/>
    </source>
</evidence>
<dbReference type="PANTHER" id="PTHR48108">
    <property type="entry name" value="CBS DOMAIN-CONTAINING PROTEIN CBSX2, CHLOROPLASTIC"/>
    <property type="match status" value="1"/>
</dbReference>
<dbReference type="PANTHER" id="PTHR48108:SF26">
    <property type="entry name" value="CBS DOMAIN-CONTAINING PROTEIN DDB_G0289609"/>
    <property type="match status" value="1"/>
</dbReference>
<proteinExistence type="predicted"/>
<dbReference type="SUPFAM" id="SSF54631">
    <property type="entry name" value="CBS-domain pair"/>
    <property type="match status" value="1"/>
</dbReference>
<dbReference type="InterPro" id="IPR051462">
    <property type="entry name" value="CBS_domain-containing"/>
</dbReference>
<evidence type="ECO:0000256" key="2">
    <source>
        <dbReference type="PROSITE-ProRule" id="PRU00703"/>
    </source>
</evidence>
<dbReference type="PROSITE" id="PS51371">
    <property type="entry name" value="CBS"/>
    <property type="match status" value="2"/>
</dbReference>
<organism evidence="4">
    <name type="scientific">uncultured euryarchaeote Alv-FOS5</name>
    <dbReference type="NCBI Taxonomy" id="337891"/>
    <lineage>
        <taxon>Archaea</taxon>
        <taxon>Methanobacteriati</taxon>
        <taxon>Methanobacteriota</taxon>
        <taxon>environmental samples</taxon>
    </lineage>
</organism>
<keyword evidence="1" id="KW-0677">Repeat</keyword>
<accession>Q3SB86</accession>
<dbReference type="InterPro" id="IPR000644">
    <property type="entry name" value="CBS_dom"/>
</dbReference>
<feature type="domain" description="CBS" evidence="3">
    <location>
        <begin position="8"/>
        <end position="65"/>
    </location>
</feature>
<reference evidence="4" key="1">
    <citation type="journal article" date="2006" name="FEMS Microbiol. Ecol.">
        <title>Uncultured Archaea in a hydrothermal microbial assemblage: phylogenetic diversity and characterization of a genome fragment from a euryarchaeote.</title>
        <authorList>
            <person name="Moussard H."/>
            <person name="Moreira D."/>
            <person name="Cambon-Bonavita M.A."/>
            <person name="Lopez-Garcia P."/>
            <person name="Jeanthon C."/>
        </authorList>
    </citation>
    <scope>NUCLEOTIDE SEQUENCE</scope>
</reference>
<dbReference type="Pfam" id="PF00571">
    <property type="entry name" value="CBS"/>
    <property type="match status" value="2"/>
</dbReference>
<protein>
    <submittedName>
        <fullName evidence="4">CBS domain protein</fullName>
    </submittedName>
</protein>
<feature type="domain" description="CBS" evidence="3">
    <location>
        <begin position="105"/>
        <end position="156"/>
    </location>
</feature>
<dbReference type="InterPro" id="IPR046342">
    <property type="entry name" value="CBS_dom_sf"/>
</dbReference>
<dbReference type="EMBL" id="DQ078753">
    <property type="protein sequence ID" value="AAZ32124.1"/>
    <property type="molecule type" value="Genomic_DNA"/>
</dbReference>